<name>A0A2Z6QI89_9GLOM</name>
<evidence type="ECO:0000313" key="4">
    <source>
        <dbReference type="Proteomes" id="UP000247702"/>
    </source>
</evidence>
<dbReference type="AlphaFoldDB" id="A0A2Z6QI89"/>
<gene>
    <name evidence="3" type="ORF">RclHR1_16590006</name>
</gene>
<sequence>MTNLCEGFSKISNYSNEVFCCEQENENGSGCKVSTDNNCLVKYLLAQCRKISDLGKACERDDESDDRELTDKICNVANNDKWLCLATNDTRDSDRNPDWDAQRNWVITGRLLRYDKYQPEPSRNSLVDSPISCGACCNNTDCVHMSNGNYKGSCLNADGFNKWCQGSDGNWTVARVKCPDMFQLGNQSCEVVPFSSDNPILRTISYQADLCDGFLSNSNRGLTIDGKALIVTSVVIFVLGAFVVKKIWKWIWKKWRKFRGKKEASNSNRGLTIDGKALIITSVAIFILGAFVVKTNWKWLLKKWRKFRGKKEVNDENVPSEQGSEIESTEYLQSNNDSVFEKAKQVGKA</sequence>
<evidence type="ECO:0000256" key="2">
    <source>
        <dbReference type="SAM" id="Phobius"/>
    </source>
</evidence>
<organism evidence="3 4">
    <name type="scientific">Rhizophagus clarus</name>
    <dbReference type="NCBI Taxonomy" id="94130"/>
    <lineage>
        <taxon>Eukaryota</taxon>
        <taxon>Fungi</taxon>
        <taxon>Fungi incertae sedis</taxon>
        <taxon>Mucoromycota</taxon>
        <taxon>Glomeromycotina</taxon>
        <taxon>Glomeromycetes</taxon>
        <taxon>Glomerales</taxon>
        <taxon>Glomeraceae</taxon>
        <taxon>Rhizophagus</taxon>
    </lineage>
</organism>
<proteinExistence type="predicted"/>
<reference evidence="3 4" key="1">
    <citation type="submission" date="2017-11" db="EMBL/GenBank/DDBJ databases">
        <title>The genome of Rhizophagus clarus HR1 reveals common genetic basis of auxotrophy among arbuscular mycorrhizal fungi.</title>
        <authorList>
            <person name="Kobayashi Y."/>
        </authorList>
    </citation>
    <scope>NUCLEOTIDE SEQUENCE [LARGE SCALE GENOMIC DNA]</scope>
    <source>
        <strain evidence="3 4">HR1</strain>
    </source>
</reference>
<feature type="region of interest" description="Disordered" evidence="1">
    <location>
        <begin position="311"/>
        <end position="349"/>
    </location>
</feature>
<evidence type="ECO:0000313" key="3">
    <source>
        <dbReference type="EMBL" id="GBB89780.1"/>
    </source>
</evidence>
<feature type="compositionally biased region" description="Polar residues" evidence="1">
    <location>
        <begin position="317"/>
        <end position="338"/>
    </location>
</feature>
<dbReference type="Proteomes" id="UP000247702">
    <property type="component" value="Unassembled WGS sequence"/>
</dbReference>
<feature type="transmembrane region" description="Helical" evidence="2">
    <location>
        <begin position="228"/>
        <end position="248"/>
    </location>
</feature>
<keyword evidence="2" id="KW-0472">Membrane</keyword>
<feature type="compositionally biased region" description="Basic and acidic residues" evidence="1">
    <location>
        <begin position="339"/>
        <end position="349"/>
    </location>
</feature>
<accession>A0A2Z6QI89</accession>
<keyword evidence="2" id="KW-0812">Transmembrane</keyword>
<dbReference type="EMBL" id="BEXD01000734">
    <property type="protein sequence ID" value="GBB89780.1"/>
    <property type="molecule type" value="Genomic_DNA"/>
</dbReference>
<feature type="transmembrane region" description="Helical" evidence="2">
    <location>
        <begin position="277"/>
        <end position="297"/>
    </location>
</feature>
<keyword evidence="2" id="KW-1133">Transmembrane helix</keyword>
<keyword evidence="4" id="KW-1185">Reference proteome</keyword>
<comment type="caution">
    <text evidence="3">The sequence shown here is derived from an EMBL/GenBank/DDBJ whole genome shotgun (WGS) entry which is preliminary data.</text>
</comment>
<evidence type="ECO:0000256" key="1">
    <source>
        <dbReference type="SAM" id="MobiDB-lite"/>
    </source>
</evidence>
<protein>
    <submittedName>
        <fullName evidence="3">Uncharacterized protein</fullName>
    </submittedName>
</protein>